<keyword evidence="1" id="KW-0418">Kinase</keyword>
<comment type="caution">
    <text evidence="1">The sequence shown here is derived from an EMBL/GenBank/DDBJ whole genome shotgun (WGS) entry which is preliminary data.</text>
</comment>
<dbReference type="GO" id="GO:0031388">
    <property type="term" value="P:organic acid phosphorylation"/>
    <property type="evidence" value="ECO:0007669"/>
    <property type="project" value="InterPro"/>
</dbReference>
<feature type="non-terminal residue" evidence="1">
    <location>
        <position position="1"/>
    </location>
</feature>
<dbReference type="InterPro" id="IPR036129">
    <property type="entry name" value="Glycerate_kinase_sf"/>
</dbReference>
<reference evidence="1 2" key="1">
    <citation type="submission" date="2017-09" db="EMBL/GenBank/DDBJ databases">
        <title>Bacterial strain isolated from the female urinary microbiota.</title>
        <authorList>
            <person name="Thomas-White K."/>
            <person name="Kumar N."/>
            <person name="Forster S."/>
            <person name="Putonti C."/>
            <person name="Lawley T."/>
            <person name="Wolfe A.J."/>
        </authorList>
    </citation>
    <scope>NUCLEOTIDE SEQUENCE [LARGE SCALE GENOMIC DNA]</scope>
    <source>
        <strain evidence="1 2">UMB1301</strain>
    </source>
</reference>
<dbReference type="InterPro" id="IPR018197">
    <property type="entry name" value="Glycerate_kinase_RE-like"/>
</dbReference>
<name>A0A2N6VJR8_9MICO</name>
<proteinExistence type="predicted"/>
<gene>
    <name evidence="1" type="ORF">CJ199_12325</name>
</gene>
<evidence type="ECO:0000313" key="1">
    <source>
        <dbReference type="EMBL" id="PMD04391.1"/>
    </source>
</evidence>
<keyword evidence="1" id="KW-0808">Transferase</keyword>
<dbReference type="OrthoDB" id="9774290at2"/>
<dbReference type="Proteomes" id="UP000235598">
    <property type="component" value="Unassembled WGS sequence"/>
</dbReference>
<accession>A0A2N6VJR8</accession>
<dbReference type="Gene3D" id="3.40.50.10350">
    <property type="entry name" value="Glycerate kinase, domain 1"/>
    <property type="match status" value="1"/>
</dbReference>
<dbReference type="AlphaFoldDB" id="A0A2N6VJR8"/>
<organism evidence="1 2">
    <name type="scientific">Brevibacterium paucivorans</name>
    <dbReference type="NCBI Taxonomy" id="170994"/>
    <lineage>
        <taxon>Bacteria</taxon>
        <taxon>Bacillati</taxon>
        <taxon>Actinomycetota</taxon>
        <taxon>Actinomycetes</taxon>
        <taxon>Micrococcales</taxon>
        <taxon>Brevibacteriaceae</taxon>
        <taxon>Brevibacterium</taxon>
    </lineage>
</organism>
<dbReference type="InterPro" id="IPR004381">
    <property type="entry name" value="Glycerate_kinase"/>
</dbReference>
<evidence type="ECO:0000313" key="2">
    <source>
        <dbReference type="Proteomes" id="UP000235598"/>
    </source>
</evidence>
<protein>
    <submittedName>
        <fullName evidence="1">Glycerate kinase</fullName>
    </submittedName>
</protein>
<sequence>GAHMESGADLVLDLTGFDKAMAEADVVITGEGRFDVQTL</sequence>
<dbReference type="Pfam" id="PF02595">
    <property type="entry name" value="Gly_kinase"/>
    <property type="match status" value="1"/>
</dbReference>
<dbReference type="GO" id="GO:0008887">
    <property type="term" value="F:glycerate kinase activity"/>
    <property type="evidence" value="ECO:0007669"/>
    <property type="project" value="InterPro"/>
</dbReference>
<dbReference type="SUPFAM" id="SSF110738">
    <property type="entry name" value="Glycerate kinase I"/>
    <property type="match status" value="1"/>
</dbReference>
<feature type="non-terminal residue" evidence="1">
    <location>
        <position position="39"/>
    </location>
</feature>
<dbReference type="EMBL" id="PNHK01000100">
    <property type="protein sequence ID" value="PMD04391.1"/>
    <property type="molecule type" value="Genomic_DNA"/>
</dbReference>